<dbReference type="FunFam" id="2.130.10.10:FF:003584">
    <property type="entry name" value="Coronin"/>
    <property type="match status" value="1"/>
</dbReference>
<evidence type="ECO:0000313" key="6">
    <source>
        <dbReference type="EnsemblMetazoa" id="HelroP90303"/>
    </source>
</evidence>
<dbReference type="SMART" id="SM00320">
    <property type="entry name" value="WD40"/>
    <property type="match status" value="2"/>
</dbReference>
<dbReference type="HOGENOM" id="CLU_026859_1_0_1"/>
<keyword evidence="2 4" id="KW-0677">Repeat</keyword>
<dbReference type="KEGG" id="hro:HELRODRAFT_90303"/>
<reference evidence="6" key="3">
    <citation type="submission" date="2015-06" db="UniProtKB">
        <authorList>
            <consortium name="EnsemblMetazoa"/>
        </authorList>
    </citation>
    <scope>IDENTIFICATION</scope>
</reference>
<dbReference type="Proteomes" id="UP000015101">
    <property type="component" value="Unassembled WGS sequence"/>
</dbReference>
<evidence type="ECO:0000256" key="3">
    <source>
        <dbReference type="PROSITE-ProRule" id="PRU00221"/>
    </source>
</evidence>
<dbReference type="CTD" id="20217087"/>
<evidence type="ECO:0000256" key="1">
    <source>
        <dbReference type="ARBA" id="ARBA00022574"/>
    </source>
</evidence>
<dbReference type="PROSITE" id="PS00678">
    <property type="entry name" value="WD_REPEATS_1"/>
    <property type="match status" value="1"/>
</dbReference>
<dbReference type="GeneID" id="20217087"/>
<dbReference type="PANTHER" id="PTHR10856:SF44">
    <property type="entry name" value="CORONIN"/>
    <property type="match status" value="1"/>
</dbReference>
<name>T1G7P0_HELRO</name>
<sequence>IKLWTIPDNCTTITTCTLEMRGHVKKIGRIEWHPIARGVLLSAGHDGKCILWNTELGEKVITLSLHRDVIFSISWCPDGRYFASTCKDKTIRVIDPRSGVVVSQGEGHLGTKSSKVIFVDDKRLFTTGFSRMSERQFALWDIKNLSKPLKSENVDSSSGILLPYYDKDTKVMFLAGKGDGNIRFYEITDLPPYVFYLQQFQSGFPQRGLGQMPKRGVDVKRCEIVRFFKLHTNKDICEPISMIVPRKSEVFHEDIYPPTCSSLSSCLSASEWFGGVNKLPLLISLKVFN</sequence>
<gene>
    <name evidence="6" type="primary">20217087</name>
    <name evidence="5" type="ORF">HELRODRAFT_90303</name>
</gene>
<feature type="repeat" description="WD" evidence="3">
    <location>
        <begin position="20"/>
        <end position="62"/>
    </location>
</feature>
<keyword evidence="1 3" id="KW-0853">WD repeat</keyword>
<reference evidence="7" key="1">
    <citation type="submission" date="2012-12" db="EMBL/GenBank/DDBJ databases">
        <authorList>
            <person name="Hellsten U."/>
            <person name="Grimwood J."/>
            <person name="Chapman J.A."/>
            <person name="Shapiro H."/>
            <person name="Aerts A."/>
            <person name="Otillar R.P."/>
            <person name="Terry A.Y."/>
            <person name="Boore J.L."/>
            <person name="Simakov O."/>
            <person name="Marletaz F."/>
            <person name="Cho S.-J."/>
            <person name="Edsinger-Gonzales E."/>
            <person name="Havlak P."/>
            <person name="Kuo D.-H."/>
            <person name="Larsson T."/>
            <person name="Lv J."/>
            <person name="Arendt D."/>
            <person name="Savage R."/>
            <person name="Osoegawa K."/>
            <person name="de Jong P."/>
            <person name="Lindberg D.R."/>
            <person name="Seaver E.C."/>
            <person name="Weisblat D.A."/>
            <person name="Putnam N.H."/>
            <person name="Grigoriev I.V."/>
            <person name="Rokhsar D.S."/>
        </authorList>
    </citation>
    <scope>NUCLEOTIDE SEQUENCE</scope>
</reference>
<dbReference type="AlphaFoldDB" id="T1G7P0"/>
<dbReference type="InterPro" id="IPR015943">
    <property type="entry name" value="WD40/YVTN_repeat-like_dom_sf"/>
</dbReference>
<dbReference type="InterPro" id="IPR036322">
    <property type="entry name" value="WD40_repeat_dom_sf"/>
</dbReference>
<dbReference type="InterPro" id="IPR001680">
    <property type="entry name" value="WD40_rpt"/>
</dbReference>
<feature type="repeat" description="WD" evidence="3">
    <location>
        <begin position="63"/>
        <end position="104"/>
    </location>
</feature>
<dbReference type="RefSeq" id="XP_009030629.1">
    <property type="nucleotide sequence ID" value="XM_009032381.1"/>
</dbReference>
<dbReference type="PROSITE" id="PS50082">
    <property type="entry name" value="WD_REPEATS_2"/>
    <property type="match status" value="2"/>
</dbReference>
<comment type="similarity">
    <text evidence="4">Belongs to the WD repeat coronin family.</text>
</comment>
<dbReference type="STRING" id="6412.T1G7P0"/>
<keyword evidence="7" id="KW-1185">Reference proteome</keyword>
<dbReference type="InParanoid" id="T1G7P0"/>
<dbReference type="InterPro" id="IPR015505">
    <property type="entry name" value="Coronin"/>
</dbReference>
<evidence type="ECO:0000256" key="4">
    <source>
        <dbReference type="RuleBase" id="RU280818"/>
    </source>
</evidence>
<dbReference type="OrthoDB" id="1850764at2759"/>
<dbReference type="SMART" id="SM01167">
    <property type="entry name" value="DUF1900"/>
    <property type="match status" value="1"/>
</dbReference>
<dbReference type="PANTHER" id="PTHR10856">
    <property type="entry name" value="CORONIN"/>
    <property type="match status" value="1"/>
</dbReference>
<evidence type="ECO:0000313" key="7">
    <source>
        <dbReference type="Proteomes" id="UP000015101"/>
    </source>
</evidence>
<dbReference type="eggNOG" id="KOG0303">
    <property type="taxonomic scope" value="Eukaryota"/>
</dbReference>
<dbReference type="Gene3D" id="2.130.10.10">
    <property type="entry name" value="YVTN repeat-like/Quinoprotein amine dehydrogenase"/>
    <property type="match status" value="1"/>
</dbReference>
<evidence type="ECO:0000313" key="5">
    <source>
        <dbReference type="EMBL" id="ESN91257.1"/>
    </source>
</evidence>
<dbReference type="GO" id="GO:0051015">
    <property type="term" value="F:actin filament binding"/>
    <property type="evidence" value="ECO:0000318"/>
    <property type="project" value="GO_Central"/>
</dbReference>
<reference evidence="5 7" key="2">
    <citation type="journal article" date="2013" name="Nature">
        <title>Insights into bilaterian evolution from three spiralian genomes.</title>
        <authorList>
            <person name="Simakov O."/>
            <person name="Marletaz F."/>
            <person name="Cho S.J."/>
            <person name="Edsinger-Gonzales E."/>
            <person name="Havlak P."/>
            <person name="Hellsten U."/>
            <person name="Kuo D.H."/>
            <person name="Larsson T."/>
            <person name="Lv J."/>
            <person name="Arendt D."/>
            <person name="Savage R."/>
            <person name="Osoegawa K."/>
            <person name="de Jong P."/>
            <person name="Grimwood J."/>
            <person name="Chapman J.A."/>
            <person name="Shapiro H."/>
            <person name="Aerts A."/>
            <person name="Otillar R.P."/>
            <person name="Terry A.Y."/>
            <person name="Boore J.L."/>
            <person name="Grigoriev I.V."/>
            <person name="Lindberg D.R."/>
            <person name="Seaver E.C."/>
            <person name="Weisblat D.A."/>
            <person name="Putnam N.H."/>
            <person name="Rokhsar D.S."/>
        </authorList>
    </citation>
    <scope>NUCLEOTIDE SEQUENCE</scope>
</reference>
<proteinExistence type="inferred from homology"/>
<organism evidence="6 7">
    <name type="scientific">Helobdella robusta</name>
    <name type="common">Californian leech</name>
    <dbReference type="NCBI Taxonomy" id="6412"/>
    <lineage>
        <taxon>Eukaryota</taxon>
        <taxon>Metazoa</taxon>
        <taxon>Spiralia</taxon>
        <taxon>Lophotrochozoa</taxon>
        <taxon>Annelida</taxon>
        <taxon>Clitellata</taxon>
        <taxon>Hirudinea</taxon>
        <taxon>Rhynchobdellida</taxon>
        <taxon>Glossiphoniidae</taxon>
        <taxon>Helobdella</taxon>
    </lineage>
</organism>
<dbReference type="EMBL" id="AMQM01007983">
    <property type="status" value="NOT_ANNOTATED_CDS"/>
    <property type="molecule type" value="Genomic_DNA"/>
</dbReference>
<dbReference type="OMA" id="PYLHFLM"/>
<dbReference type="EnsemblMetazoa" id="HelroT90303">
    <property type="protein sequence ID" value="HelroP90303"/>
    <property type="gene ID" value="HelroG90303"/>
</dbReference>
<protein>
    <recommendedName>
        <fullName evidence="4">Coronin</fullName>
    </recommendedName>
</protein>
<accession>T1G7P0</accession>
<dbReference type="EMBL" id="KB097701">
    <property type="protein sequence ID" value="ESN91257.1"/>
    <property type="molecule type" value="Genomic_DNA"/>
</dbReference>
<dbReference type="Pfam" id="PF00400">
    <property type="entry name" value="WD40"/>
    <property type="match status" value="2"/>
</dbReference>
<evidence type="ECO:0000256" key="2">
    <source>
        <dbReference type="ARBA" id="ARBA00022737"/>
    </source>
</evidence>
<dbReference type="Pfam" id="PF16300">
    <property type="entry name" value="WD40_4"/>
    <property type="match status" value="1"/>
</dbReference>
<dbReference type="InterPro" id="IPR019775">
    <property type="entry name" value="WD40_repeat_CS"/>
</dbReference>
<dbReference type="SUPFAM" id="SSF50978">
    <property type="entry name" value="WD40 repeat-like"/>
    <property type="match status" value="1"/>
</dbReference>